<comment type="caution">
    <text evidence="5">The sequence shown here is derived from an EMBL/GenBank/DDBJ whole genome shotgun (WGS) entry which is preliminary data.</text>
</comment>
<dbReference type="Pfam" id="PF00035">
    <property type="entry name" value="dsrm"/>
    <property type="match status" value="2"/>
</dbReference>
<evidence type="ECO:0000313" key="5">
    <source>
        <dbReference type="EMBL" id="KAG5683465.1"/>
    </source>
</evidence>
<feature type="domain" description="DRBM" evidence="3">
    <location>
        <begin position="274"/>
        <end position="331"/>
    </location>
</feature>
<dbReference type="Gene3D" id="3.30.160.20">
    <property type="match status" value="2"/>
</dbReference>
<reference evidence="5" key="1">
    <citation type="submission" date="2021-03" db="EMBL/GenBank/DDBJ databases">
        <title>Chromosome level genome of the anhydrobiotic midge Polypedilum vanderplanki.</title>
        <authorList>
            <person name="Yoshida Y."/>
            <person name="Kikawada T."/>
            <person name="Gusev O."/>
        </authorList>
    </citation>
    <scope>NUCLEOTIDE SEQUENCE</scope>
    <source>
        <strain evidence="5">NIAS01</strain>
        <tissue evidence="5">Whole body or cell culture</tissue>
    </source>
</reference>
<evidence type="ECO:0000256" key="2">
    <source>
        <dbReference type="SAM" id="MobiDB-lite"/>
    </source>
</evidence>
<evidence type="ECO:0008006" key="7">
    <source>
        <dbReference type="Google" id="ProtNLM"/>
    </source>
</evidence>
<name>A0A9J6CMJ8_POLVA</name>
<sequence>MKSENVSDRKHLTTTEMPESAININNNNGNSTTTTAAAAGKKRPAEQSIKTSSRKRRKNSANQEPQQKNAVAILNELKKNLVYELESQEGPYHAPVFTMSVLVDGQKYIGQGKSKKLARIDAATCALRDFIQFKDQQIKNGVIGMRVIGSVGNVGSIAGNNGSNAGSNNVLNNNYDYDFTSDDHIENTGILNSNNSNNIKENDTVNSIYQNHTLEDEKNLVKKIQQSLDCFKKSKTENHQAWLSRLQKITKSSIVAANNQSKITTEKGPVMLLYELFTDISFNCTQTIGPQHAKFKTMVTVNGCQQFEGTGPSKKLSKNAAAKAALASLCNISFSPLNQKGILIPGSGASDDSNDNMSNDIKGSNQTVELPQTFADVIGRLVSTKYEELMVGNEGYARRKVLAGIVLTIGSDIKTAKVISVTTGTKCISGEYISEHGLAVNDSHAEIVARRCFMTFIYDQLELHLKPETAKDSVLEKVIDGKYYYRLKDNIQVHLYINTAPCGDARVFSPHENDQALDKHPNRKARGQLRTKVESGEGTIPVKNCDSIQTWDGVLNGQRLLTMSCSDKIARWNVLGLQGALLSSIVQPIYLHSIVLGSLLHPNHMYRAIAGRLEKSIKGLPPPFRLNIPKLALVTSSEARCQLKPPNYSINWTIGQSQIEIINSFTGKTVCNKYSRVTKQNMFHRFARLVSQLPNIPNRTITKDYGEEKSSVTDYQHAKRELIGAFQREELGNWLKKPIEQDQFPLILNDNKQ</sequence>
<dbReference type="Pfam" id="PF02137">
    <property type="entry name" value="A_deamin"/>
    <property type="match status" value="1"/>
</dbReference>
<dbReference type="EMBL" id="JADBJN010000001">
    <property type="protein sequence ID" value="KAG5683465.1"/>
    <property type="molecule type" value="Genomic_DNA"/>
</dbReference>
<dbReference type="GO" id="GO:0003726">
    <property type="term" value="F:double-stranded RNA adenosine deaminase activity"/>
    <property type="evidence" value="ECO:0007669"/>
    <property type="project" value="TreeGrafter"/>
</dbReference>
<dbReference type="GO" id="GO:0010468">
    <property type="term" value="P:regulation of gene expression"/>
    <property type="evidence" value="ECO:0007669"/>
    <property type="project" value="UniProtKB-ARBA"/>
</dbReference>
<dbReference type="GO" id="GO:0005737">
    <property type="term" value="C:cytoplasm"/>
    <property type="evidence" value="ECO:0007669"/>
    <property type="project" value="TreeGrafter"/>
</dbReference>
<dbReference type="InterPro" id="IPR014720">
    <property type="entry name" value="dsRBD_dom"/>
</dbReference>
<dbReference type="GO" id="GO:0008251">
    <property type="term" value="F:tRNA-specific adenosine deaminase activity"/>
    <property type="evidence" value="ECO:0007669"/>
    <property type="project" value="TreeGrafter"/>
</dbReference>
<dbReference type="SMART" id="SM00358">
    <property type="entry name" value="DSRM"/>
    <property type="match status" value="2"/>
</dbReference>
<dbReference type="SUPFAM" id="SSF54768">
    <property type="entry name" value="dsRNA-binding domain-like"/>
    <property type="match status" value="2"/>
</dbReference>
<evidence type="ECO:0000259" key="3">
    <source>
        <dbReference type="PROSITE" id="PS50137"/>
    </source>
</evidence>
<accession>A0A9J6CMJ8</accession>
<evidence type="ECO:0000256" key="1">
    <source>
        <dbReference type="PROSITE-ProRule" id="PRU00266"/>
    </source>
</evidence>
<proteinExistence type="predicted"/>
<evidence type="ECO:0000313" key="6">
    <source>
        <dbReference type="Proteomes" id="UP001107558"/>
    </source>
</evidence>
<protein>
    <recommendedName>
        <fullName evidence="7">Double-stranded RNA-specific editase Adar</fullName>
    </recommendedName>
</protein>
<dbReference type="PROSITE" id="PS50137">
    <property type="entry name" value="DS_RBD"/>
    <property type="match status" value="2"/>
</dbReference>
<feature type="domain" description="A to I editase" evidence="4">
    <location>
        <begin position="420"/>
        <end position="744"/>
    </location>
</feature>
<feature type="compositionally biased region" description="Basic and acidic residues" evidence="2">
    <location>
        <begin position="1"/>
        <end position="13"/>
    </location>
</feature>
<dbReference type="FunFam" id="3.30.160.20:FF:000049">
    <property type="entry name" value="Uncharacterized protein, isoform I"/>
    <property type="match status" value="1"/>
</dbReference>
<dbReference type="InterPro" id="IPR002466">
    <property type="entry name" value="A_deamin"/>
</dbReference>
<organism evidence="5 6">
    <name type="scientific">Polypedilum vanderplanki</name>
    <name type="common">Sleeping chironomid midge</name>
    <dbReference type="NCBI Taxonomy" id="319348"/>
    <lineage>
        <taxon>Eukaryota</taxon>
        <taxon>Metazoa</taxon>
        <taxon>Ecdysozoa</taxon>
        <taxon>Arthropoda</taxon>
        <taxon>Hexapoda</taxon>
        <taxon>Insecta</taxon>
        <taxon>Pterygota</taxon>
        <taxon>Neoptera</taxon>
        <taxon>Endopterygota</taxon>
        <taxon>Diptera</taxon>
        <taxon>Nematocera</taxon>
        <taxon>Chironomoidea</taxon>
        <taxon>Chironomidae</taxon>
        <taxon>Chironominae</taxon>
        <taxon>Polypedilum</taxon>
        <taxon>Polypedilum</taxon>
    </lineage>
</organism>
<dbReference type="GO" id="GO:0005730">
    <property type="term" value="C:nucleolus"/>
    <property type="evidence" value="ECO:0007669"/>
    <property type="project" value="TreeGrafter"/>
</dbReference>
<gene>
    <name evidence="5" type="ORF">PVAND_012743</name>
</gene>
<feature type="compositionally biased region" description="Polar residues" evidence="2">
    <location>
        <begin position="60"/>
        <end position="69"/>
    </location>
</feature>
<keyword evidence="1" id="KW-0694">RNA-binding</keyword>
<dbReference type="PANTHER" id="PTHR10910">
    <property type="entry name" value="EUKARYOTE SPECIFIC DSRNA BINDING PROTEIN"/>
    <property type="match status" value="1"/>
</dbReference>
<dbReference type="AlphaFoldDB" id="A0A9J6CMJ8"/>
<dbReference type="GO" id="GO:0006396">
    <property type="term" value="P:RNA processing"/>
    <property type="evidence" value="ECO:0007669"/>
    <property type="project" value="InterPro"/>
</dbReference>
<keyword evidence="6" id="KW-1185">Reference proteome</keyword>
<dbReference type="Proteomes" id="UP001107558">
    <property type="component" value="Chromosome 1"/>
</dbReference>
<dbReference type="SMART" id="SM00552">
    <property type="entry name" value="ADEAMc"/>
    <property type="match status" value="1"/>
</dbReference>
<feature type="region of interest" description="Disordered" evidence="2">
    <location>
        <begin position="1"/>
        <end position="69"/>
    </location>
</feature>
<dbReference type="PANTHER" id="PTHR10910:SF62">
    <property type="entry name" value="AT07585P-RELATED"/>
    <property type="match status" value="1"/>
</dbReference>
<dbReference type="OrthoDB" id="10268011at2759"/>
<evidence type="ECO:0000259" key="4">
    <source>
        <dbReference type="PROSITE" id="PS50141"/>
    </source>
</evidence>
<dbReference type="GO" id="GO:0006382">
    <property type="term" value="P:adenosine to inosine editing"/>
    <property type="evidence" value="ECO:0007669"/>
    <property type="project" value="TreeGrafter"/>
</dbReference>
<dbReference type="FunFam" id="3.30.160.20:FF:000044">
    <property type="entry name" value="Uncharacterized protein, isoform I"/>
    <property type="match status" value="1"/>
</dbReference>
<feature type="domain" description="DRBM" evidence="3">
    <location>
        <begin position="83"/>
        <end position="132"/>
    </location>
</feature>
<feature type="compositionally biased region" description="Low complexity" evidence="2">
    <location>
        <begin position="20"/>
        <end position="39"/>
    </location>
</feature>
<dbReference type="PROSITE" id="PS50141">
    <property type="entry name" value="A_DEAMIN_EDITASE"/>
    <property type="match status" value="1"/>
</dbReference>
<dbReference type="GO" id="GO:0003725">
    <property type="term" value="F:double-stranded RNA binding"/>
    <property type="evidence" value="ECO:0007669"/>
    <property type="project" value="TreeGrafter"/>
</dbReference>